<gene>
    <name evidence="2" type="ORF">MGWOODY_Smn1604</name>
</gene>
<reference evidence="2" key="1">
    <citation type="submission" date="2015-10" db="EMBL/GenBank/DDBJ databases">
        <authorList>
            <person name="Gilbert D.G."/>
        </authorList>
    </citation>
    <scope>NUCLEOTIDE SEQUENCE</scope>
</reference>
<feature type="transmembrane region" description="Helical" evidence="1">
    <location>
        <begin position="41"/>
        <end position="67"/>
    </location>
</feature>
<name>A0A160TM72_9ZZZZ</name>
<feature type="transmembrane region" description="Helical" evidence="1">
    <location>
        <begin position="74"/>
        <end position="94"/>
    </location>
</feature>
<accession>A0A160TM72</accession>
<protein>
    <submittedName>
        <fullName evidence="2">Uncharacterized protein</fullName>
    </submittedName>
</protein>
<keyword evidence="1" id="KW-0812">Transmembrane</keyword>
<keyword evidence="1" id="KW-1133">Transmembrane helix</keyword>
<organism evidence="2">
    <name type="scientific">hydrothermal vent metagenome</name>
    <dbReference type="NCBI Taxonomy" id="652676"/>
    <lineage>
        <taxon>unclassified sequences</taxon>
        <taxon>metagenomes</taxon>
        <taxon>ecological metagenomes</taxon>
    </lineage>
</organism>
<dbReference type="EMBL" id="CZQE01000229">
    <property type="protein sequence ID" value="CUS45247.1"/>
    <property type="molecule type" value="Genomic_DNA"/>
</dbReference>
<evidence type="ECO:0000313" key="2">
    <source>
        <dbReference type="EMBL" id="CUS45247.1"/>
    </source>
</evidence>
<sequence>MEQLPNRIVGPETKGAIMSSQTPFTWSGRTQAGLGLFAASLLYLAIAAPNPVSIAFAVGAAACLALFGVTGARLVLVALTLLMLAVSAAGLFAALVVGSYLLLPVALAQIVAVALVEGRDRGWVNDAAAEAAPARPGLPSSLARQRI</sequence>
<proteinExistence type="predicted"/>
<evidence type="ECO:0000256" key="1">
    <source>
        <dbReference type="SAM" id="Phobius"/>
    </source>
</evidence>
<keyword evidence="1" id="KW-0472">Membrane</keyword>
<dbReference type="AlphaFoldDB" id="A0A160TM72"/>